<protein>
    <submittedName>
        <fullName evidence="7">NlpC/P60 family protein</fullName>
    </submittedName>
</protein>
<evidence type="ECO:0000313" key="7">
    <source>
        <dbReference type="EMBL" id="WXB76281.1"/>
    </source>
</evidence>
<dbReference type="EMBL" id="CP144913">
    <property type="protein sequence ID" value="WXB76281.1"/>
    <property type="molecule type" value="Genomic_DNA"/>
</dbReference>
<evidence type="ECO:0000313" key="8">
    <source>
        <dbReference type="Proteomes" id="UP001382727"/>
    </source>
</evidence>
<evidence type="ECO:0000256" key="1">
    <source>
        <dbReference type="ARBA" id="ARBA00007074"/>
    </source>
</evidence>
<dbReference type="Pfam" id="PF00877">
    <property type="entry name" value="NLPC_P60"/>
    <property type="match status" value="1"/>
</dbReference>
<sequence length="280" mass="27451">MTMFYAGSHRAPRTAPTTTQRAGVGLVAAAALSLGATTMTATSASANAGGPTGSAPAPSGTATTGSSNFSDDVRLGDEGDVVTEIQQQVGATEDGAFGPETEAAVQEWQGDNGLAADGVVGPETGSAMGLDGGAESTSSASGGGATSVAGNGGATSVASNGGATSVASDADSGSLLGTAASLVGTPYVYGGEDPSGFDCSGFTQYVFAQHGIDIPRMTGDQQAAATPVSDPQPGDLVFFGSPAYHVGIYAGDGQMYDSGTEGSTVTKRDIWTANVTYGRF</sequence>
<keyword evidence="2" id="KW-0645">Protease</keyword>
<accession>A0ABZ2MGT7</accession>
<dbReference type="SUPFAM" id="SSF54001">
    <property type="entry name" value="Cysteine proteinases"/>
    <property type="match status" value="1"/>
</dbReference>
<dbReference type="Proteomes" id="UP001382727">
    <property type="component" value="Chromosome"/>
</dbReference>
<dbReference type="InterPro" id="IPR038765">
    <property type="entry name" value="Papain-like_cys_pep_sf"/>
</dbReference>
<dbReference type="InterPro" id="IPR002477">
    <property type="entry name" value="Peptidoglycan-bd-like"/>
</dbReference>
<dbReference type="Gene3D" id="1.10.101.10">
    <property type="entry name" value="PGBD-like superfamily/PGBD"/>
    <property type="match status" value="1"/>
</dbReference>
<keyword evidence="8" id="KW-1185">Reference proteome</keyword>
<dbReference type="SUPFAM" id="SSF47090">
    <property type="entry name" value="PGBD-like"/>
    <property type="match status" value="1"/>
</dbReference>
<dbReference type="InterPro" id="IPR036366">
    <property type="entry name" value="PGBDSf"/>
</dbReference>
<gene>
    <name evidence="7" type="ORF">V1351_15265</name>
</gene>
<keyword evidence="3" id="KW-0378">Hydrolase</keyword>
<evidence type="ECO:0000256" key="3">
    <source>
        <dbReference type="ARBA" id="ARBA00022801"/>
    </source>
</evidence>
<dbReference type="PROSITE" id="PS51935">
    <property type="entry name" value="NLPC_P60"/>
    <property type="match status" value="1"/>
</dbReference>
<feature type="domain" description="NlpC/P60" evidence="6">
    <location>
        <begin position="169"/>
        <end position="280"/>
    </location>
</feature>
<evidence type="ECO:0000256" key="4">
    <source>
        <dbReference type="ARBA" id="ARBA00022807"/>
    </source>
</evidence>
<dbReference type="PANTHER" id="PTHR47053">
    <property type="entry name" value="MUREIN DD-ENDOPEPTIDASE MEPH-RELATED"/>
    <property type="match status" value="1"/>
</dbReference>
<evidence type="ECO:0000259" key="6">
    <source>
        <dbReference type="PROSITE" id="PS51935"/>
    </source>
</evidence>
<evidence type="ECO:0000256" key="5">
    <source>
        <dbReference type="SAM" id="MobiDB-lite"/>
    </source>
</evidence>
<reference evidence="7 8" key="1">
    <citation type="submission" date="2024-02" db="EMBL/GenBank/DDBJ databases">
        <title>Janibacter sp. nov., isolated from gut of marine sandworm.</title>
        <authorList>
            <person name="Kim B."/>
            <person name="Jun M.O."/>
            <person name="Shin N.-R."/>
        </authorList>
    </citation>
    <scope>NUCLEOTIDE SEQUENCE [LARGE SCALE GENOMIC DNA]</scope>
    <source>
        <strain evidence="7 8">A1S7</strain>
    </source>
</reference>
<comment type="similarity">
    <text evidence="1">Belongs to the peptidase C40 family.</text>
</comment>
<keyword evidence="4" id="KW-0788">Thiol protease</keyword>
<name>A0ABZ2MGT7_9MICO</name>
<dbReference type="InterPro" id="IPR036365">
    <property type="entry name" value="PGBD-like_sf"/>
</dbReference>
<evidence type="ECO:0000256" key="2">
    <source>
        <dbReference type="ARBA" id="ARBA00022670"/>
    </source>
</evidence>
<dbReference type="Pfam" id="PF01471">
    <property type="entry name" value="PG_binding_1"/>
    <property type="match status" value="1"/>
</dbReference>
<organism evidence="7 8">
    <name type="scientific">Janibacter alittae</name>
    <dbReference type="NCBI Taxonomy" id="3115209"/>
    <lineage>
        <taxon>Bacteria</taxon>
        <taxon>Bacillati</taxon>
        <taxon>Actinomycetota</taxon>
        <taxon>Actinomycetes</taxon>
        <taxon>Micrococcales</taxon>
        <taxon>Intrasporangiaceae</taxon>
        <taxon>Janibacter</taxon>
    </lineage>
</organism>
<proteinExistence type="inferred from homology"/>
<feature type="region of interest" description="Disordered" evidence="5">
    <location>
        <begin position="123"/>
        <end position="147"/>
    </location>
</feature>
<dbReference type="InterPro" id="IPR000064">
    <property type="entry name" value="NLP_P60_dom"/>
</dbReference>
<dbReference type="RefSeq" id="WP_338749105.1">
    <property type="nucleotide sequence ID" value="NZ_CP144913.1"/>
</dbReference>
<dbReference type="Gene3D" id="3.90.1720.10">
    <property type="entry name" value="endopeptidase domain like (from Nostoc punctiforme)"/>
    <property type="match status" value="1"/>
</dbReference>
<dbReference type="PANTHER" id="PTHR47053:SF1">
    <property type="entry name" value="MUREIN DD-ENDOPEPTIDASE MEPH-RELATED"/>
    <property type="match status" value="1"/>
</dbReference>
<feature type="compositionally biased region" description="Low complexity" evidence="5">
    <location>
        <begin position="43"/>
        <end position="67"/>
    </location>
</feature>
<feature type="region of interest" description="Disordered" evidence="5">
    <location>
        <begin position="43"/>
        <end position="72"/>
    </location>
</feature>
<dbReference type="InterPro" id="IPR051202">
    <property type="entry name" value="Peptidase_C40"/>
</dbReference>